<dbReference type="EC" id="2.7.1.180" evidence="2"/>
<evidence type="ECO:0000256" key="9">
    <source>
        <dbReference type="ARBA" id="ARBA00031306"/>
    </source>
</evidence>
<evidence type="ECO:0000313" key="11">
    <source>
        <dbReference type="EMBL" id="MTB72628.1"/>
    </source>
</evidence>
<accession>A0A6I3IEC2</accession>
<dbReference type="RefSeq" id="WP_154593886.1">
    <property type="nucleotide sequence ID" value="NZ_WLVL01000039.1"/>
</dbReference>
<dbReference type="EMBL" id="WLVL01000039">
    <property type="protein sequence ID" value="MTB72628.1"/>
    <property type="molecule type" value="Genomic_DNA"/>
</dbReference>
<name>A0A6I3IEC2_9MICO</name>
<dbReference type="GO" id="GO:0016740">
    <property type="term" value="F:transferase activity"/>
    <property type="evidence" value="ECO:0007669"/>
    <property type="project" value="UniProtKB-KW"/>
</dbReference>
<protein>
    <recommendedName>
        <fullName evidence="3">FAD:protein FMN transferase</fullName>
        <ecNumber evidence="2">2.7.1.180</ecNumber>
    </recommendedName>
    <alternativeName>
        <fullName evidence="9">Flavin transferase</fullName>
    </alternativeName>
</protein>
<evidence type="ECO:0000256" key="1">
    <source>
        <dbReference type="ARBA" id="ARBA00001946"/>
    </source>
</evidence>
<proteinExistence type="predicted"/>
<keyword evidence="7" id="KW-0274">FAD</keyword>
<evidence type="ECO:0000256" key="3">
    <source>
        <dbReference type="ARBA" id="ARBA00016337"/>
    </source>
</evidence>
<dbReference type="PANTHER" id="PTHR30040:SF2">
    <property type="entry name" value="FAD:PROTEIN FMN TRANSFERASE"/>
    <property type="match status" value="1"/>
</dbReference>
<evidence type="ECO:0000313" key="12">
    <source>
        <dbReference type="Proteomes" id="UP000431092"/>
    </source>
</evidence>
<dbReference type="Pfam" id="PF02424">
    <property type="entry name" value="ApbE"/>
    <property type="match status" value="1"/>
</dbReference>
<evidence type="ECO:0000256" key="4">
    <source>
        <dbReference type="ARBA" id="ARBA00022630"/>
    </source>
</evidence>
<keyword evidence="5 11" id="KW-0808">Transferase</keyword>
<evidence type="ECO:0000256" key="5">
    <source>
        <dbReference type="ARBA" id="ARBA00022679"/>
    </source>
</evidence>
<keyword evidence="12" id="KW-1185">Reference proteome</keyword>
<evidence type="ECO:0000256" key="7">
    <source>
        <dbReference type="ARBA" id="ARBA00022827"/>
    </source>
</evidence>
<gene>
    <name evidence="11" type="ORF">GGG17_11750</name>
</gene>
<dbReference type="InterPro" id="IPR003374">
    <property type="entry name" value="ApbE-like_sf"/>
</dbReference>
<keyword evidence="8" id="KW-0460">Magnesium</keyword>
<dbReference type="Gene3D" id="3.10.520.10">
    <property type="entry name" value="ApbE-like domains"/>
    <property type="match status" value="1"/>
</dbReference>
<evidence type="ECO:0000256" key="6">
    <source>
        <dbReference type="ARBA" id="ARBA00022723"/>
    </source>
</evidence>
<sequence>MQMISAPRGPALEWALWSTTMRLVTSEERALPAAKRLVDHELQAVELAASRFRRDSEVSRLARAGGRPVRVSPTLLALAEAAVAAAVVTDGACDPTVGTALDRLGYGQDLEGAGRVVPLARGTLRLVERPAPGWRRIGIDRAAGTLTVPADVTLDLGATAKAWAADRCARVVADQLGTGALVSLGGDVATAGPAPTGGWAVSVQDLPDDPAALVALPSGWALATSSTRKRRWRVEGRELQHILDPATSLPVVPHWSSATVAARSCVLANAWSTAALVVGPHAPGLLARAQVQARLLGLRGDLTFVGGWPSAAEGVTERQAGEVARAARAAS</sequence>
<dbReference type="PANTHER" id="PTHR30040">
    <property type="entry name" value="THIAMINE BIOSYNTHESIS LIPOPROTEIN APBE"/>
    <property type="match status" value="1"/>
</dbReference>
<comment type="cofactor">
    <cofactor evidence="1">
        <name>Mg(2+)</name>
        <dbReference type="ChEBI" id="CHEBI:18420"/>
    </cofactor>
</comment>
<evidence type="ECO:0000256" key="8">
    <source>
        <dbReference type="ARBA" id="ARBA00022842"/>
    </source>
</evidence>
<keyword evidence="6" id="KW-0479">Metal-binding</keyword>
<dbReference type="GO" id="GO:0046872">
    <property type="term" value="F:metal ion binding"/>
    <property type="evidence" value="ECO:0007669"/>
    <property type="project" value="UniProtKB-KW"/>
</dbReference>
<dbReference type="InterPro" id="IPR024932">
    <property type="entry name" value="ApbE"/>
</dbReference>
<reference evidence="11 12" key="1">
    <citation type="submission" date="2019-11" db="EMBL/GenBank/DDBJ databases">
        <title>Whole genome sequencing identifies a novel species of the genus Arsenicicoccus isolated from human blood.</title>
        <authorList>
            <person name="Jeong J.H."/>
            <person name="Kweon O.J."/>
            <person name="Kim H.R."/>
            <person name="Kim T.-H."/>
            <person name="Ha S.-M."/>
            <person name="Lee M.-K."/>
        </authorList>
    </citation>
    <scope>NUCLEOTIDE SEQUENCE [LARGE SCALE GENOMIC DNA]</scope>
    <source>
        <strain evidence="11 12">MKL-02</strain>
    </source>
</reference>
<evidence type="ECO:0000256" key="10">
    <source>
        <dbReference type="ARBA" id="ARBA00048540"/>
    </source>
</evidence>
<organism evidence="11 12">
    <name type="scientific">Arsenicicoccus cauae</name>
    <dbReference type="NCBI Taxonomy" id="2663847"/>
    <lineage>
        <taxon>Bacteria</taxon>
        <taxon>Bacillati</taxon>
        <taxon>Actinomycetota</taxon>
        <taxon>Actinomycetes</taxon>
        <taxon>Micrococcales</taxon>
        <taxon>Intrasporangiaceae</taxon>
        <taxon>Arsenicicoccus</taxon>
    </lineage>
</organism>
<dbReference type="AlphaFoldDB" id="A0A6I3IEC2"/>
<dbReference type="SUPFAM" id="SSF143631">
    <property type="entry name" value="ApbE-like"/>
    <property type="match status" value="1"/>
</dbReference>
<comment type="caution">
    <text evidence="11">The sequence shown here is derived from an EMBL/GenBank/DDBJ whole genome shotgun (WGS) entry which is preliminary data.</text>
</comment>
<comment type="catalytic activity">
    <reaction evidence="10">
        <text>L-threonyl-[protein] + FAD = FMN-L-threonyl-[protein] + AMP + H(+)</text>
        <dbReference type="Rhea" id="RHEA:36847"/>
        <dbReference type="Rhea" id="RHEA-COMP:11060"/>
        <dbReference type="Rhea" id="RHEA-COMP:11061"/>
        <dbReference type="ChEBI" id="CHEBI:15378"/>
        <dbReference type="ChEBI" id="CHEBI:30013"/>
        <dbReference type="ChEBI" id="CHEBI:57692"/>
        <dbReference type="ChEBI" id="CHEBI:74257"/>
        <dbReference type="ChEBI" id="CHEBI:456215"/>
        <dbReference type="EC" id="2.7.1.180"/>
    </reaction>
</comment>
<evidence type="ECO:0000256" key="2">
    <source>
        <dbReference type="ARBA" id="ARBA00011955"/>
    </source>
</evidence>
<keyword evidence="4" id="KW-0285">Flavoprotein</keyword>
<dbReference type="Proteomes" id="UP000431092">
    <property type="component" value="Unassembled WGS sequence"/>
</dbReference>